<reference evidence="5 6" key="1">
    <citation type="submission" date="2016-08" db="EMBL/GenBank/DDBJ databases">
        <title>Genome of Bacillus solimangrovi GH2-4.</title>
        <authorList>
            <person name="Lim S."/>
            <person name="Kim B.-C."/>
        </authorList>
    </citation>
    <scope>NUCLEOTIDE SEQUENCE [LARGE SCALE GENOMIC DNA]</scope>
    <source>
        <strain evidence="5 6">GH2-4</strain>
    </source>
</reference>
<keyword evidence="6" id="KW-1185">Reference proteome</keyword>
<dbReference type="Gene3D" id="1.10.287.950">
    <property type="entry name" value="Methyl-accepting chemotaxis protein"/>
    <property type="match status" value="1"/>
</dbReference>
<dbReference type="Proteomes" id="UP000095209">
    <property type="component" value="Unassembled WGS sequence"/>
</dbReference>
<dbReference type="EMBL" id="MJEH01000064">
    <property type="protein sequence ID" value="OEH91155.1"/>
    <property type="molecule type" value="Genomic_DNA"/>
</dbReference>
<evidence type="ECO:0000256" key="2">
    <source>
        <dbReference type="PROSITE-ProRule" id="PRU00284"/>
    </source>
</evidence>
<dbReference type="CDD" id="cd11386">
    <property type="entry name" value="MCP_signal"/>
    <property type="match status" value="1"/>
</dbReference>
<dbReference type="STRING" id="1305675.BFG57_07255"/>
<feature type="transmembrane region" description="Helical" evidence="3">
    <location>
        <begin position="48"/>
        <end position="72"/>
    </location>
</feature>
<evidence type="ECO:0000313" key="6">
    <source>
        <dbReference type="Proteomes" id="UP000095209"/>
    </source>
</evidence>
<dbReference type="OrthoDB" id="9807021at2"/>
<accession>A0A1E5LAN9</accession>
<keyword evidence="1 2" id="KW-0807">Transducer</keyword>
<sequence length="428" mass="47544">MKKVPFVKSILFKLAFIVVIGSIVGAVISELILLIVNNLGFFSEGLMVITNFLVNLLTIPAIIVIFAQLFIINRIHKVNAIIYEINNGNFDVEATDRWGDELTFLNENVVTVGNNISTLINSVKNEADEVNKQSMSVSESFETLMSLQHQLKDIFDAYNESEQEVVRMFKSTREVLEEVSTGLDNGTQHIQGVSMKSAEVSEHGTNTQAILEKMFNTIKQLERDSFETSKLVRSLSDRTKEIVAVVNVIEGISNQTNLLALNAAIEAARAGEHGKGFAVVAAEVRKLAENSVRETERISSIINAIQEEVEHVVISIDKDRQDVKESEVLFETSHEHINKILAEVQDITGDIDEVAGAIEEITASSQEIGSAIDMSKSIMVNNQAKLTELNDLKEKMVQSTLSRKQDIDYLRGTFQSLKESIDDIAKTK</sequence>
<evidence type="ECO:0000259" key="4">
    <source>
        <dbReference type="PROSITE" id="PS50111"/>
    </source>
</evidence>
<gene>
    <name evidence="5" type="ORF">BFG57_07255</name>
</gene>
<organism evidence="5 6">
    <name type="scientific">Bacillus solimangrovi</name>
    <dbReference type="NCBI Taxonomy" id="1305675"/>
    <lineage>
        <taxon>Bacteria</taxon>
        <taxon>Bacillati</taxon>
        <taxon>Bacillota</taxon>
        <taxon>Bacilli</taxon>
        <taxon>Bacillales</taxon>
        <taxon>Bacillaceae</taxon>
        <taxon>Bacillus</taxon>
    </lineage>
</organism>
<dbReference type="GO" id="GO:0007165">
    <property type="term" value="P:signal transduction"/>
    <property type="evidence" value="ECO:0007669"/>
    <property type="project" value="UniProtKB-KW"/>
</dbReference>
<name>A0A1E5LAN9_9BACI</name>
<evidence type="ECO:0000256" key="3">
    <source>
        <dbReference type="SAM" id="Phobius"/>
    </source>
</evidence>
<evidence type="ECO:0000313" key="5">
    <source>
        <dbReference type="EMBL" id="OEH91155.1"/>
    </source>
</evidence>
<proteinExistence type="predicted"/>
<keyword evidence="3" id="KW-0812">Transmembrane</keyword>
<keyword evidence="3" id="KW-0472">Membrane</keyword>
<dbReference type="Pfam" id="PF00015">
    <property type="entry name" value="MCPsignal"/>
    <property type="match status" value="1"/>
</dbReference>
<dbReference type="InterPro" id="IPR004089">
    <property type="entry name" value="MCPsignal_dom"/>
</dbReference>
<dbReference type="AlphaFoldDB" id="A0A1E5LAN9"/>
<dbReference type="PANTHER" id="PTHR32089:SF112">
    <property type="entry name" value="LYSOZYME-LIKE PROTEIN-RELATED"/>
    <property type="match status" value="1"/>
</dbReference>
<dbReference type="GO" id="GO:0016020">
    <property type="term" value="C:membrane"/>
    <property type="evidence" value="ECO:0007669"/>
    <property type="project" value="InterPro"/>
</dbReference>
<dbReference type="PROSITE" id="PS50111">
    <property type="entry name" value="CHEMOTAXIS_TRANSDUC_2"/>
    <property type="match status" value="1"/>
</dbReference>
<dbReference type="SUPFAM" id="SSF58104">
    <property type="entry name" value="Methyl-accepting chemotaxis protein (MCP) signaling domain"/>
    <property type="match status" value="1"/>
</dbReference>
<comment type="caution">
    <text evidence="5">The sequence shown here is derived from an EMBL/GenBank/DDBJ whole genome shotgun (WGS) entry which is preliminary data.</text>
</comment>
<evidence type="ECO:0000256" key="1">
    <source>
        <dbReference type="ARBA" id="ARBA00023224"/>
    </source>
</evidence>
<keyword evidence="3" id="KW-1133">Transmembrane helix</keyword>
<dbReference type="SMART" id="SM00283">
    <property type="entry name" value="MA"/>
    <property type="match status" value="1"/>
</dbReference>
<dbReference type="PANTHER" id="PTHR32089">
    <property type="entry name" value="METHYL-ACCEPTING CHEMOTAXIS PROTEIN MCPB"/>
    <property type="match status" value="1"/>
</dbReference>
<feature type="domain" description="Methyl-accepting transducer" evidence="4">
    <location>
        <begin position="140"/>
        <end position="376"/>
    </location>
</feature>
<protein>
    <recommendedName>
        <fullName evidence="4">Methyl-accepting transducer domain-containing protein</fullName>
    </recommendedName>
</protein>
<feature type="transmembrane region" description="Helical" evidence="3">
    <location>
        <begin position="12"/>
        <end position="36"/>
    </location>
</feature>